<accession>A0A381NSL5</accession>
<dbReference type="InterPro" id="IPR012349">
    <property type="entry name" value="Split_barrel_FMN-bd"/>
</dbReference>
<dbReference type="Pfam" id="PF04075">
    <property type="entry name" value="F420H2_quin_red"/>
    <property type="match status" value="1"/>
</dbReference>
<dbReference type="GO" id="GO:0070967">
    <property type="term" value="F:coenzyme F420 binding"/>
    <property type="evidence" value="ECO:0007669"/>
    <property type="project" value="TreeGrafter"/>
</dbReference>
<name>A0A381NSL5_9ZZZZ</name>
<dbReference type="GO" id="GO:0016491">
    <property type="term" value="F:oxidoreductase activity"/>
    <property type="evidence" value="ECO:0007669"/>
    <property type="project" value="InterPro"/>
</dbReference>
<comment type="catalytic activity">
    <reaction evidence="2">
        <text>oxidized coenzyme F420-(gamma-L-Glu)(n) + a quinol + H(+) = reduced coenzyme F420-(gamma-L-Glu)(n) + a quinone</text>
        <dbReference type="Rhea" id="RHEA:39663"/>
        <dbReference type="Rhea" id="RHEA-COMP:12939"/>
        <dbReference type="Rhea" id="RHEA-COMP:14378"/>
        <dbReference type="ChEBI" id="CHEBI:15378"/>
        <dbReference type="ChEBI" id="CHEBI:24646"/>
        <dbReference type="ChEBI" id="CHEBI:132124"/>
        <dbReference type="ChEBI" id="CHEBI:133980"/>
        <dbReference type="ChEBI" id="CHEBI:139511"/>
    </reaction>
</comment>
<dbReference type="InterPro" id="IPR004378">
    <property type="entry name" value="F420H2_quin_Rdtase"/>
</dbReference>
<dbReference type="GO" id="GO:0005886">
    <property type="term" value="C:plasma membrane"/>
    <property type="evidence" value="ECO:0007669"/>
    <property type="project" value="TreeGrafter"/>
</dbReference>
<protein>
    <recommendedName>
        <fullName evidence="4">Nitroreductase domain-containing protein</fullName>
    </recommendedName>
</protein>
<dbReference type="PANTHER" id="PTHR39428">
    <property type="entry name" value="F420H(2)-DEPENDENT QUINONE REDUCTASE RV1261C"/>
    <property type="match status" value="1"/>
</dbReference>
<dbReference type="AlphaFoldDB" id="A0A381NSL5"/>
<dbReference type="NCBIfam" id="TIGR00026">
    <property type="entry name" value="hi_GC_TIGR00026"/>
    <property type="match status" value="1"/>
</dbReference>
<dbReference type="PANTHER" id="PTHR39428:SF3">
    <property type="entry name" value="DEAZAFLAVIN-DEPENDENT NITROREDUCTASE"/>
    <property type="match status" value="1"/>
</dbReference>
<evidence type="ECO:0000313" key="3">
    <source>
        <dbReference type="EMBL" id="SUZ57626.1"/>
    </source>
</evidence>
<gene>
    <name evidence="3" type="ORF">METZ01_LOCUS10480</name>
</gene>
<dbReference type="EMBL" id="UINC01000568">
    <property type="protein sequence ID" value="SUZ57626.1"/>
    <property type="molecule type" value="Genomic_DNA"/>
</dbReference>
<dbReference type="Gene3D" id="2.30.110.10">
    <property type="entry name" value="Electron Transport, Fmn-binding Protein, Chain A"/>
    <property type="match status" value="1"/>
</dbReference>
<comment type="similarity">
    <text evidence="1">Belongs to the F420H(2)-dependent quinone reductase family.</text>
</comment>
<organism evidence="3">
    <name type="scientific">marine metagenome</name>
    <dbReference type="NCBI Taxonomy" id="408172"/>
    <lineage>
        <taxon>unclassified sequences</taxon>
        <taxon>metagenomes</taxon>
        <taxon>ecological metagenomes</taxon>
    </lineage>
</organism>
<evidence type="ECO:0000256" key="2">
    <source>
        <dbReference type="ARBA" id="ARBA00049106"/>
    </source>
</evidence>
<sequence length="143" mass="16003">MSDPEYAPSPWEPVADHVERYLATDGKDGFDFNGAQCIILSTTGRKSGKLRRTPLIRVHDGSDYLVVASMGGAPNHPVWYLNLQANPEVTIQDRAEVHHLVARTAPPEEKAERWPAAIAAWPDYANYQVRTDRDIPLVVCEPR</sequence>
<reference evidence="3" key="1">
    <citation type="submission" date="2018-05" db="EMBL/GenBank/DDBJ databases">
        <authorList>
            <person name="Lanie J.A."/>
            <person name="Ng W.-L."/>
            <person name="Kazmierczak K.M."/>
            <person name="Andrzejewski T.M."/>
            <person name="Davidsen T.M."/>
            <person name="Wayne K.J."/>
            <person name="Tettelin H."/>
            <person name="Glass J.I."/>
            <person name="Rusch D."/>
            <person name="Podicherti R."/>
            <person name="Tsui H.-C.T."/>
            <person name="Winkler M.E."/>
        </authorList>
    </citation>
    <scope>NUCLEOTIDE SEQUENCE</scope>
</reference>
<evidence type="ECO:0000256" key="1">
    <source>
        <dbReference type="ARBA" id="ARBA00008710"/>
    </source>
</evidence>
<evidence type="ECO:0008006" key="4">
    <source>
        <dbReference type="Google" id="ProtNLM"/>
    </source>
</evidence>
<proteinExistence type="inferred from homology"/>